<accession>A0A1I8MK59</accession>
<evidence type="ECO:0000259" key="6">
    <source>
        <dbReference type="Pfam" id="PF14656"/>
    </source>
</evidence>
<evidence type="ECO:0000256" key="3">
    <source>
        <dbReference type="ARBA" id="ARBA00022468"/>
    </source>
</evidence>
<comment type="similarity">
    <text evidence="2">Belongs to the Rab3-GAP regulatory subunit family.</text>
</comment>
<reference evidence="7" key="1">
    <citation type="submission" date="2020-05" db="UniProtKB">
        <authorList>
            <consortium name="EnsemblMetazoa"/>
        </authorList>
    </citation>
    <scope>IDENTIFICATION</scope>
    <source>
        <strain evidence="7">Aabys</strain>
    </source>
</reference>
<organism evidence="7">
    <name type="scientific">Musca domestica</name>
    <name type="common">House fly</name>
    <dbReference type="NCBI Taxonomy" id="7370"/>
    <lineage>
        <taxon>Eukaryota</taxon>
        <taxon>Metazoa</taxon>
        <taxon>Ecdysozoa</taxon>
        <taxon>Arthropoda</taxon>
        <taxon>Hexapoda</taxon>
        <taxon>Insecta</taxon>
        <taxon>Pterygota</taxon>
        <taxon>Neoptera</taxon>
        <taxon>Endopterygota</taxon>
        <taxon>Diptera</taxon>
        <taxon>Brachycera</taxon>
        <taxon>Muscomorpha</taxon>
        <taxon>Muscoidea</taxon>
        <taxon>Muscidae</taxon>
        <taxon>Musca</taxon>
    </lineage>
</organism>
<evidence type="ECO:0000313" key="9">
    <source>
        <dbReference type="RefSeq" id="XP_005176251.1"/>
    </source>
</evidence>
<dbReference type="KEGG" id="mde:101901395"/>
<dbReference type="eggNOG" id="KOG2727">
    <property type="taxonomic scope" value="Eukaryota"/>
</dbReference>
<feature type="domain" description="Rab3-GAP regulatory subunit N-terminal" evidence="5">
    <location>
        <begin position="29"/>
        <end position="431"/>
    </location>
</feature>
<evidence type="ECO:0000259" key="5">
    <source>
        <dbReference type="Pfam" id="PF14655"/>
    </source>
</evidence>
<dbReference type="RefSeq" id="XP_005176251.1">
    <property type="nucleotide sequence ID" value="XM_005176194.3"/>
</dbReference>
<evidence type="ECO:0000256" key="2">
    <source>
        <dbReference type="ARBA" id="ARBA00008153"/>
    </source>
</evidence>
<proteinExistence type="inferred from homology"/>
<dbReference type="PANTHER" id="PTHR12472:SF0">
    <property type="entry name" value="RAB3 GTPASE-ACTIVATING PROTEIN NON-CATALYTIC SUBUNIT"/>
    <property type="match status" value="1"/>
</dbReference>
<evidence type="ECO:0000313" key="7">
    <source>
        <dbReference type="EnsemblMetazoa" id="MDOA005780-PA"/>
    </source>
</evidence>
<dbReference type="GO" id="GO:0005737">
    <property type="term" value="C:cytoplasm"/>
    <property type="evidence" value="ECO:0007669"/>
    <property type="project" value="UniProtKB-SubCell"/>
</dbReference>
<dbReference type="GO" id="GO:0005096">
    <property type="term" value="F:GTPase activator activity"/>
    <property type="evidence" value="ECO:0007669"/>
    <property type="project" value="UniProtKB-KW"/>
</dbReference>
<evidence type="ECO:0000256" key="1">
    <source>
        <dbReference type="ARBA" id="ARBA00004496"/>
    </source>
</evidence>
<dbReference type="VEuPathDB" id="VectorBase:MDOA005780"/>
<dbReference type="PANTHER" id="PTHR12472">
    <property type="entry name" value="RAB3-GAP REGULATORY DOMAIN"/>
    <property type="match status" value="1"/>
</dbReference>
<evidence type="ECO:0000256" key="4">
    <source>
        <dbReference type="ARBA" id="ARBA00022490"/>
    </source>
</evidence>
<evidence type="ECO:0000313" key="8">
    <source>
        <dbReference type="Proteomes" id="UP001652621"/>
    </source>
</evidence>
<feature type="domain" description="Rab3GAP regulatory subunit C-terminal" evidence="6">
    <location>
        <begin position="709"/>
        <end position="1299"/>
    </location>
</feature>
<gene>
    <name evidence="7" type="primary">101901395</name>
    <name evidence="9" type="synonym">LOC101901395</name>
</gene>
<dbReference type="InterPro" id="IPR026059">
    <property type="entry name" value="Rab3GAP2"/>
</dbReference>
<comment type="subcellular location">
    <subcellularLocation>
        <location evidence="1">Cytoplasm</location>
    </subcellularLocation>
</comment>
<dbReference type="InterPro" id="IPR029257">
    <property type="entry name" value="RAB3GAP2_C"/>
</dbReference>
<dbReference type="Pfam" id="PF14655">
    <property type="entry name" value="RAB3GAP2_N"/>
    <property type="match status" value="1"/>
</dbReference>
<dbReference type="Pfam" id="PF14656">
    <property type="entry name" value="RAB3GAP2_C"/>
    <property type="match status" value="1"/>
</dbReference>
<sequence>MSCEVKTYGNLKDFHKVQEYFGLKHDDNWLNGINYSISPAGDMIAMALGEKLALLSSSWDSKLQTSTYTLSWCGELEDPNQIVSSVLCLPMFGKAVSSGAEWTCIAMGLSSGMVVFYTDSGIKLYSQSYHESPVQAIKAYTPPRHSEADAFVYVVYDHCVCILKGSDLIPHLNNLRQNLNRTIGRSTTSIAETADLLPFQKFAFPNERETIINDAIIDSTQIPRVYDNIVDQCVSFGYHARVSSTTMKSSTVVGVGAEPCLGFYQAEEGYKTISIGEVAKDVIGMAYRNIMGNLFGRPAPPTTPSPDEQPSLEAGKELKMRMKCRFFDEKRDGNTIVIAPNGRLAAIIDSLDRVLLVDTQKSEIIRVWKGYREAQCAFVPVKEKTLKGVQTTKRKTLFLVIYAPRLGCLEIWPLQHGPKVAAFTVTKNGQLAYNTHGLLGLTPDSKNRTHISTCLFLDPSDASVKEIQIPFHYALSTANSATSKDIHLMRRLKNLLRSSDNTKLDIEEISSMAADFQTIEVRQQCLEMILKSKQLRAPIFQSIIHAFDLTLQQQIENPEKYNIKSLDDYRHFQIVIRNYKRLCVFYMEMKVPQKREYVETLELDESDLVIMQQLVLLLSESYLLKQQMNEFGVTARGVTFGAEFDDVGEFVEFLNIFQVDQASRIPLLKEKSSNFGEVSSKLFNRFFTEGLCFDQFKLAAEKSLIPHQDLLILALYYWLEKPFTYKNCDEVIADMSRLAEMIKAICQLAGDVVNNYAYNAISPWWQYVRELLLDSPKSLGLLVAIVCKTVAVSVRREFKEGSCDESPQQEDDNFERISHDEAQWGLLIGKLEDIAVLGAILEYPIISLEPIMPEIPYEQPDCSLKAIVSGGKGIVTDLTAKWLINTRIHPSKIVEIDKAEIVQEGETDLNATTKTSHYEETGDLDAVLMKLSLLRKHFPFSLESGSLLSLLTWHYLIYWSKNLTSLEHFRAAIECLKQFRVTDLALKHGTGCMLWQAAIKYPLQSTAKLIHKVGRLPKDKLCQQDIEMSASCVPEFLELCLLFLEHLEDSLDHQSYDLKFEVSLAEGQTPLQFLALQQHHAIKEQLKLHYELCSVLHFIAFFQLRVSKPLTLVFDAMSNKAFFGDINKELNFILPAADMVLQQHRTEFLSKVITASMDLIREDLEQLFVAEHFQYMDKIFKLAESWGVDQKALRRRQIVDLYAHGFDANAELLLNDVAEDEFIGRMLLEIAGRRLHLYSNKSQGTFLQIASVGQQLLSYLDNLNDTSGNYDLQITASEPHEIQLNALSKLVHIAMRYIPGKESAYLRIGAQMYDASTLLQE</sequence>
<keyword evidence="3" id="KW-0343">GTPase activation</keyword>
<dbReference type="VEuPathDB" id="VectorBase:MDOMA2_012287"/>
<dbReference type="Proteomes" id="UP001652621">
    <property type="component" value="Unplaced"/>
</dbReference>
<dbReference type="EnsemblMetazoa" id="MDOA005780-RA">
    <property type="protein sequence ID" value="MDOA005780-PA"/>
    <property type="gene ID" value="MDOA005780"/>
</dbReference>
<dbReference type="InterPro" id="IPR032839">
    <property type="entry name" value="RAB3GAP_N"/>
</dbReference>
<reference evidence="9" key="2">
    <citation type="submission" date="2025-04" db="UniProtKB">
        <authorList>
            <consortium name="RefSeq"/>
        </authorList>
    </citation>
    <scope>IDENTIFICATION</scope>
    <source>
        <strain evidence="9">Aabys</strain>
    </source>
</reference>
<protein>
    <submittedName>
        <fullName evidence="9">Rab3 GTPase-activating protein regulatory subunit</fullName>
    </submittedName>
</protein>
<keyword evidence="4" id="KW-0963">Cytoplasm</keyword>
<name>A0A1I8MK59_MUSDO</name>
<dbReference type="STRING" id="7370.A0A1I8MK59"/>
<dbReference type="OrthoDB" id="2019917at2759"/>
<keyword evidence="8" id="KW-1185">Reference proteome</keyword>